<organism evidence="3 4">
    <name type="scientific">Macrolepiota fuliginosa MF-IS2</name>
    <dbReference type="NCBI Taxonomy" id="1400762"/>
    <lineage>
        <taxon>Eukaryota</taxon>
        <taxon>Fungi</taxon>
        <taxon>Dikarya</taxon>
        <taxon>Basidiomycota</taxon>
        <taxon>Agaricomycotina</taxon>
        <taxon>Agaricomycetes</taxon>
        <taxon>Agaricomycetidae</taxon>
        <taxon>Agaricales</taxon>
        <taxon>Agaricineae</taxon>
        <taxon>Agaricaceae</taxon>
        <taxon>Macrolepiota</taxon>
    </lineage>
</organism>
<dbReference type="PANTHER" id="PTHR44329">
    <property type="entry name" value="SERINE/THREONINE-PROTEIN KINASE TNNI3K-RELATED"/>
    <property type="match status" value="1"/>
</dbReference>
<dbReference type="InterPro" id="IPR011009">
    <property type="entry name" value="Kinase-like_dom_sf"/>
</dbReference>
<dbReference type="PROSITE" id="PS00108">
    <property type="entry name" value="PROTEIN_KINASE_ST"/>
    <property type="match status" value="1"/>
</dbReference>
<gene>
    <name evidence="3" type="ORF">P691DRAFT_682125</name>
</gene>
<dbReference type="Proteomes" id="UP000807342">
    <property type="component" value="Unassembled WGS sequence"/>
</dbReference>
<dbReference type="OrthoDB" id="122279at2759"/>
<protein>
    <submittedName>
        <fullName evidence="3">Kinase-like protein</fullName>
    </submittedName>
</protein>
<dbReference type="InterPro" id="IPR051681">
    <property type="entry name" value="Ser/Thr_Kinases-Pseudokinases"/>
</dbReference>
<dbReference type="InterPro" id="IPR001245">
    <property type="entry name" value="Ser-Thr/Tyr_kinase_cat_dom"/>
</dbReference>
<feature type="domain" description="Protein kinase" evidence="2">
    <location>
        <begin position="40"/>
        <end position="328"/>
    </location>
</feature>
<dbReference type="SUPFAM" id="SSF56112">
    <property type="entry name" value="Protein kinase-like (PK-like)"/>
    <property type="match status" value="1"/>
</dbReference>
<keyword evidence="3" id="KW-0808">Transferase</keyword>
<dbReference type="AlphaFoldDB" id="A0A9P6BWP3"/>
<keyword evidence="3" id="KW-0418">Kinase</keyword>
<dbReference type="Gene3D" id="1.10.510.10">
    <property type="entry name" value="Transferase(Phosphotransferase) domain 1"/>
    <property type="match status" value="1"/>
</dbReference>
<dbReference type="GO" id="GO:0004674">
    <property type="term" value="F:protein serine/threonine kinase activity"/>
    <property type="evidence" value="ECO:0007669"/>
    <property type="project" value="TreeGrafter"/>
</dbReference>
<dbReference type="InterPro" id="IPR008271">
    <property type="entry name" value="Ser/Thr_kinase_AS"/>
</dbReference>
<accession>A0A9P6BWP3</accession>
<comment type="caution">
    <text evidence="3">The sequence shown here is derived from an EMBL/GenBank/DDBJ whole genome shotgun (WGS) entry which is preliminary data.</text>
</comment>
<dbReference type="InterPro" id="IPR000719">
    <property type="entry name" value="Prot_kinase_dom"/>
</dbReference>
<dbReference type="EMBL" id="MU151697">
    <property type="protein sequence ID" value="KAF9442132.1"/>
    <property type="molecule type" value="Genomic_DNA"/>
</dbReference>
<keyword evidence="4" id="KW-1185">Reference proteome</keyword>
<feature type="non-terminal residue" evidence="3">
    <location>
        <position position="1"/>
    </location>
</feature>
<dbReference type="SMART" id="SM00220">
    <property type="entry name" value="S_TKc"/>
    <property type="match status" value="1"/>
</dbReference>
<evidence type="ECO:0000256" key="1">
    <source>
        <dbReference type="SAM" id="MobiDB-lite"/>
    </source>
</evidence>
<name>A0A9P6BWP3_9AGAR</name>
<evidence type="ECO:0000313" key="4">
    <source>
        <dbReference type="Proteomes" id="UP000807342"/>
    </source>
</evidence>
<sequence>LLASSQIAGTSRRELLAALFRLSTARCLYPRSFSLFHAPQANETPVTCGSFGDIFQGTILDQKVCLKKVRNPNDSSILKSFMREVIILGQLHHPNVLPFYGVYRWGEGPGRICLVSPWMEEGNLYDYLRSHASANKLLLIQDVASGLAYVHDMCIVHGDLKGVNILVSRSGRACLADFGLASVGGSEVTGPPSLETTGHRGATWRFEAPELLLRLSKSKIHRTSESDMYAFGCVCYEIVTGKVPFFELDTQYAVILEIQKGGVPTKPMEDALGTCQVRGLTQHVWSLMTSCWKECPGERPTAREILSGALLKDLRDSRPNEPSTHPFPASGDAPGSSNDPTFHLTAARGIIEKVRPFETP</sequence>
<proteinExistence type="predicted"/>
<feature type="region of interest" description="Disordered" evidence="1">
    <location>
        <begin position="314"/>
        <end position="343"/>
    </location>
</feature>
<evidence type="ECO:0000259" key="2">
    <source>
        <dbReference type="PROSITE" id="PS50011"/>
    </source>
</evidence>
<dbReference type="GO" id="GO:0005524">
    <property type="term" value="F:ATP binding"/>
    <property type="evidence" value="ECO:0007669"/>
    <property type="project" value="InterPro"/>
</dbReference>
<reference evidence="3" key="1">
    <citation type="submission" date="2020-11" db="EMBL/GenBank/DDBJ databases">
        <authorList>
            <consortium name="DOE Joint Genome Institute"/>
            <person name="Ahrendt S."/>
            <person name="Riley R."/>
            <person name="Andreopoulos W."/>
            <person name="Labutti K."/>
            <person name="Pangilinan J."/>
            <person name="Ruiz-Duenas F.J."/>
            <person name="Barrasa J.M."/>
            <person name="Sanchez-Garcia M."/>
            <person name="Camarero S."/>
            <person name="Miyauchi S."/>
            <person name="Serrano A."/>
            <person name="Linde D."/>
            <person name="Babiker R."/>
            <person name="Drula E."/>
            <person name="Ayuso-Fernandez I."/>
            <person name="Pacheco R."/>
            <person name="Padilla G."/>
            <person name="Ferreira P."/>
            <person name="Barriuso J."/>
            <person name="Kellner H."/>
            <person name="Castanera R."/>
            <person name="Alfaro M."/>
            <person name="Ramirez L."/>
            <person name="Pisabarro A.G."/>
            <person name="Kuo A."/>
            <person name="Tritt A."/>
            <person name="Lipzen A."/>
            <person name="He G."/>
            <person name="Yan M."/>
            <person name="Ng V."/>
            <person name="Cullen D."/>
            <person name="Martin F."/>
            <person name="Rosso M.-N."/>
            <person name="Henrissat B."/>
            <person name="Hibbett D."/>
            <person name="Martinez A.T."/>
            <person name="Grigoriev I.V."/>
        </authorList>
    </citation>
    <scope>NUCLEOTIDE SEQUENCE</scope>
    <source>
        <strain evidence="3">MF-IS2</strain>
    </source>
</reference>
<dbReference type="PROSITE" id="PS50011">
    <property type="entry name" value="PROTEIN_KINASE_DOM"/>
    <property type="match status" value="1"/>
</dbReference>
<evidence type="ECO:0000313" key="3">
    <source>
        <dbReference type="EMBL" id="KAF9442132.1"/>
    </source>
</evidence>
<dbReference type="Pfam" id="PF07714">
    <property type="entry name" value="PK_Tyr_Ser-Thr"/>
    <property type="match status" value="1"/>
</dbReference>